<evidence type="ECO:0000313" key="16">
    <source>
        <dbReference type="Proteomes" id="UP000292886"/>
    </source>
</evidence>
<proteinExistence type="inferred from homology"/>
<dbReference type="NCBIfam" id="TIGR00554">
    <property type="entry name" value="panK_bact"/>
    <property type="match status" value="1"/>
</dbReference>
<dbReference type="PANTHER" id="PTHR10285">
    <property type="entry name" value="URIDINE KINASE"/>
    <property type="match status" value="1"/>
</dbReference>
<keyword evidence="16" id="KW-1185">Reference proteome</keyword>
<dbReference type="GO" id="GO:0015937">
    <property type="term" value="P:coenzyme A biosynthetic process"/>
    <property type="evidence" value="ECO:0007669"/>
    <property type="project" value="UniProtKB-UniPathway"/>
</dbReference>
<dbReference type="InterPro" id="IPR027417">
    <property type="entry name" value="P-loop_NTPase"/>
</dbReference>
<dbReference type="GO" id="GO:0004594">
    <property type="term" value="F:pantothenate kinase activity"/>
    <property type="evidence" value="ECO:0007669"/>
    <property type="project" value="UniProtKB-EC"/>
</dbReference>
<gene>
    <name evidence="15" type="ORF">EQG49_07925</name>
</gene>
<evidence type="ECO:0000259" key="14">
    <source>
        <dbReference type="Pfam" id="PF00485"/>
    </source>
</evidence>
<evidence type="ECO:0000256" key="3">
    <source>
        <dbReference type="ARBA" id="ARBA00005225"/>
    </source>
</evidence>
<evidence type="ECO:0000256" key="7">
    <source>
        <dbReference type="ARBA" id="ARBA00022490"/>
    </source>
</evidence>
<dbReference type="InterPro" id="IPR004566">
    <property type="entry name" value="PanK"/>
</dbReference>
<evidence type="ECO:0000256" key="12">
    <source>
        <dbReference type="ARBA" id="ARBA00022993"/>
    </source>
</evidence>
<sequence>METFVNYEVYQRDRWATFGQPVRELSPAVLQELVAKHPAFNEAELLAVYQPVASLIQQHFIDYQMAQQHQASFTAQSAQAMPFVIGLTGSVAVGKSTTAALLKDLLTIMCPELSTALVSTDGFLYPSAYLKAHNLMGQKGFPVSYDTDALTSFLLAVKDRQAEIKVPIYSHELYDIVPDEYEVLRAPDIVLVEGVNALQRPKLGLVPRDLMDLTIYVDAKTDLIKTWFLERFEDLLDEAVDHPDSFYYQYTADRPAAFQAAKDVWHAINEVNLEKYILPSRAHADLVLIKGPNHHVERVALKKY</sequence>
<protein>
    <recommendedName>
        <fullName evidence="6 13">Pantothenate kinase</fullName>
        <ecNumber evidence="5 13">2.7.1.33</ecNumber>
    </recommendedName>
</protein>
<keyword evidence="12 13" id="KW-0173">Coenzyme A biosynthesis</keyword>
<dbReference type="PIRSF" id="PIRSF000545">
    <property type="entry name" value="Pantothenate_kin"/>
    <property type="match status" value="1"/>
</dbReference>
<dbReference type="AlphaFoldDB" id="A0A4P6YUM8"/>
<dbReference type="EC" id="2.7.1.33" evidence="5 13"/>
<dbReference type="RefSeq" id="WP_133363474.1">
    <property type="nucleotide sequence ID" value="NZ_CP037940.1"/>
</dbReference>
<name>A0A4P6YUM8_9LACO</name>
<comment type="similarity">
    <text evidence="4 13">Belongs to the prokaryotic pantothenate kinase family.</text>
</comment>
<keyword evidence="7 13" id="KW-0963">Cytoplasm</keyword>
<reference evidence="16" key="1">
    <citation type="submission" date="2019-03" db="EMBL/GenBank/DDBJ databases">
        <title>Weissella sp. 26KH-42 Genome sequencing.</title>
        <authorList>
            <person name="Heo J."/>
            <person name="Kim S.-J."/>
            <person name="Kim J.-S."/>
            <person name="Hong S.-B."/>
            <person name="Kwon S.-W."/>
        </authorList>
    </citation>
    <scope>NUCLEOTIDE SEQUENCE [LARGE SCALE GENOMIC DNA]</scope>
    <source>
        <strain evidence="16">26KH-42</strain>
    </source>
</reference>
<dbReference type="EMBL" id="CP037940">
    <property type="protein sequence ID" value="QBO36397.1"/>
    <property type="molecule type" value="Genomic_DNA"/>
</dbReference>
<evidence type="ECO:0000256" key="13">
    <source>
        <dbReference type="RuleBase" id="RU003530"/>
    </source>
</evidence>
<keyword evidence="8 15" id="KW-0808">Transferase</keyword>
<dbReference type="GO" id="GO:0005524">
    <property type="term" value="F:ATP binding"/>
    <property type="evidence" value="ECO:0007669"/>
    <property type="project" value="UniProtKB-KW"/>
</dbReference>
<evidence type="ECO:0000256" key="1">
    <source>
        <dbReference type="ARBA" id="ARBA00001206"/>
    </source>
</evidence>
<evidence type="ECO:0000256" key="9">
    <source>
        <dbReference type="ARBA" id="ARBA00022741"/>
    </source>
</evidence>
<dbReference type="GO" id="GO:0005737">
    <property type="term" value="C:cytoplasm"/>
    <property type="evidence" value="ECO:0007669"/>
    <property type="project" value="UniProtKB-SubCell"/>
</dbReference>
<keyword evidence="11" id="KW-0067">ATP-binding</keyword>
<dbReference type="UniPathway" id="UPA00241">
    <property type="reaction ID" value="UER00352"/>
</dbReference>
<evidence type="ECO:0000256" key="2">
    <source>
        <dbReference type="ARBA" id="ARBA00004496"/>
    </source>
</evidence>
<dbReference type="Proteomes" id="UP000292886">
    <property type="component" value="Chromosome"/>
</dbReference>
<comment type="pathway">
    <text evidence="3 13">Cofactor biosynthesis; coenzyme A biosynthesis; CoA from (R)-pantothenate: step 1/5.</text>
</comment>
<dbReference type="OrthoDB" id="1550976at2"/>
<evidence type="ECO:0000256" key="4">
    <source>
        <dbReference type="ARBA" id="ARBA00006087"/>
    </source>
</evidence>
<evidence type="ECO:0000256" key="11">
    <source>
        <dbReference type="ARBA" id="ARBA00022840"/>
    </source>
</evidence>
<dbReference type="Pfam" id="PF00485">
    <property type="entry name" value="PRK"/>
    <property type="match status" value="1"/>
</dbReference>
<comment type="subcellular location">
    <subcellularLocation>
        <location evidence="2 13">Cytoplasm</location>
    </subcellularLocation>
</comment>
<evidence type="ECO:0000256" key="5">
    <source>
        <dbReference type="ARBA" id="ARBA00012102"/>
    </source>
</evidence>
<dbReference type="Gene3D" id="3.40.50.300">
    <property type="entry name" value="P-loop containing nucleotide triphosphate hydrolases"/>
    <property type="match status" value="1"/>
</dbReference>
<dbReference type="KEGG" id="wei:EQG49_07925"/>
<dbReference type="InterPro" id="IPR006083">
    <property type="entry name" value="PRK/URK"/>
</dbReference>
<keyword evidence="10 15" id="KW-0418">Kinase</keyword>
<dbReference type="SUPFAM" id="SSF52540">
    <property type="entry name" value="P-loop containing nucleoside triphosphate hydrolases"/>
    <property type="match status" value="1"/>
</dbReference>
<keyword evidence="9" id="KW-0547">Nucleotide-binding</keyword>
<comment type="catalytic activity">
    <reaction evidence="1 13">
        <text>(R)-pantothenate + ATP = (R)-4'-phosphopantothenate + ADP + H(+)</text>
        <dbReference type="Rhea" id="RHEA:16373"/>
        <dbReference type="ChEBI" id="CHEBI:10986"/>
        <dbReference type="ChEBI" id="CHEBI:15378"/>
        <dbReference type="ChEBI" id="CHEBI:29032"/>
        <dbReference type="ChEBI" id="CHEBI:30616"/>
        <dbReference type="ChEBI" id="CHEBI:456216"/>
        <dbReference type="EC" id="2.7.1.33"/>
    </reaction>
</comment>
<feature type="domain" description="Phosphoribulokinase/uridine kinase" evidence="14">
    <location>
        <begin position="84"/>
        <end position="231"/>
    </location>
</feature>
<evidence type="ECO:0000256" key="10">
    <source>
        <dbReference type="ARBA" id="ARBA00022777"/>
    </source>
</evidence>
<organism evidence="15 16">
    <name type="scientific">Periweissella cryptocerci</name>
    <dbReference type="NCBI Taxonomy" id="2506420"/>
    <lineage>
        <taxon>Bacteria</taxon>
        <taxon>Bacillati</taxon>
        <taxon>Bacillota</taxon>
        <taxon>Bacilli</taxon>
        <taxon>Lactobacillales</taxon>
        <taxon>Lactobacillaceae</taxon>
        <taxon>Periweissella</taxon>
    </lineage>
</organism>
<evidence type="ECO:0000256" key="8">
    <source>
        <dbReference type="ARBA" id="ARBA00022679"/>
    </source>
</evidence>
<evidence type="ECO:0000313" key="15">
    <source>
        <dbReference type="EMBL" id="QBO36397.1"/>
    </source>
</evidence>
<evidence type="ECO:0000256" key="6">
    <source>
        <dbReference type="ARBA" id="ARBA00015080"/>
    </source>
</evidence>
<accession>A0A4P6YUM8</accession>